<dbReference type="SUPFAM" id="SSF54523">
    <property type="entry name" value="Pili subunits"/>
    <property type="match status" value="1"/>
</dbReference>
<proteinExistence type="predicted"/>
<dbReference type="eggNOG" id="COG2165">
    <property type="taxonomic scope" value="Bacteria"/>
</dbReference>
<evidence type="ECO:0000256" key="1">
    <source>
        <dbReference type="SAM" id="Phobius"/>
    </source>
</evidence>
<dbReference type="InterPro" id="IPR045584">
    <property type="entry name" value="Pilin-like"/>
</dbReference>
<evidence type="ECO:0000313" key="2">
    <source>
        <dbReference type="EMBL" id="AAZ45638.1"/>
    </source>
</evidence>
<reference evidence="2" key="1">
    <citation type="submission" date="2005-08" db="EMBL/GenBank/DDBJ databases">
        <title>Complete sequence of Dechloromonas aromatica RCB.</title>
        <authorList>
            <person name="Salinero K.K."/>
            <person name="Copeland A."/>
            <person name="Lucas S."/>
            <person name="Lapidus A."/>
            <person name="Barry K."/>
            <person name="Detter J.C."/>
            <person name="Glavina T."/>
            <person name="Hammon N."/>
            <person name="Israni S."/>
            <person name="Pitluck S."/>
            <person name="Di Bartolo G."/>
            <person name="Trong S."/>
            <person name="Schmutz J."/>
            <person name="Larimer F."/>
            <person name="Land M."/>
            <person name="Ivanova N."/>
            <person name="Richardson P."/>
        </authorList>
    </citation>
    <scope>NUCLEOTIDE SEQUENCE</scope>
    <source>
        <strain evidence="2">RCB</strain>
    </source>
</reference>
<dbReference type="EMBL" id="CP000089">
    <property type="protein sequence ID" value="AAZ45638.1"/>
    <property type="molecule type" value="Genomic_DNA"/>
</dbReference>
<keyword evidence="1" id="KW-0812">Transmembrane</keyword>
<gene>
    <name evidence="2" type="ordered locus">Daro_0882</name>
</gene>
<organism evidence="2">
    <name type="scientific">Dechloromonas aromatica (strain RCB)</name>
    <dbReference type="NCBI Taxonomy" id="159087"/>
    <lineage>
        <taxon>Bacteria</taxon>
        <taxon>Pseudomonadati</taxon>
        <taxon>Pseudomonadota</taxon>
        <taxon>Betaproteobacteria</taxon>
        <taxon>Rhodocyclales</taxon>
        <taxon>Azonexaceae</taxon>
        <taxon>Dechloromonas</taxon>
    </lineage>
</organism>
<protein>
    <submittedName>
        <fullName evidence="2">General secretion pathway protein H</fullName>
    </submittedName>
</protein>
<sequence length="204" mass="20185">MSKVIRFAVDNINMNKSSAFNRQGQRGFTLIELIVVIIILGILAAVALPRFVNLQRDARIAKLEAARGSVLAASALSHATMLARAGVADTAACPGGGGTATNVVSGAGTVCTESGIVNMTNAYPAVTAIGTTAGILSMAGLTGVFNPTAAQLQTEGYTYGGAAGGTATFGVVGATAAGTCLFTYAPAAAPNAAPTISALTTTGC</sequence>
<dbReference type="InterPro" id="IPR012902">
    <property type="entry name" value="N_methyl_site"/>
</dbReference>
<dbReference type="NCBIfam" id="TIGR02532">
    <property type="entry name" value="IV_pilin_GFxxxE"/>
    <property type="match status" value="1"/>
</dbReference>
<dbReference type="KEGG" id="dar:Daro_0882"/>
<keyword evidence="1" id="KW-1133">Transmembrane helix</keyword>
<dbReference type="PROSITE" id="PS00409">
    <property type="entry name" value="PROKAR_NTER_METHYL"/>
    <property type="match status" value="1"/>
</dbReference>
<accession>Q47HP3</accession>
<feature type="transmembrane region" description="Helical" evidence="1">
    <location>
        <begin position="30"/>
        <end position="52"/>
    </location>
</feature>
<keyword evidence="1" id="KW-0472">Membrane</keyword>
<dbReference type="AlphaFoldDB" id="Q47HP3"/>
<dbReference type="Pfam" id="PF07963">
    <property type="entry name" value="N_methyl"/>
    <property type="match status" value="1"/>
</dbReference>
<dbReference type="STRING" id="159087.Daro_0882"/>
<dbReference type="HOGENOM" id="CLU_098637_3_2_4"/>
<name>Q47HP3_DECAR</name>
<dbReference type="Gene3D" id="3.30.700.10">
    <property type="entry name" value="Glycoprotein, Type 4 Pilin"/>
    <property type="match status" value="1"/>
</dbReference>